<evidence type="ECO:0000256" key="7">
    <source>
        <dbReference type="ARBA" id="ARBA00022763"/>
    </source>
</evidence>
<reference evidence="20" key="1">
    <citation type="submission" date="2025-08" db="UniProtKB">
        <authorList>
            <consortium name="RefSeq"/>
        </authorList>
    </citation>
    <scope>IDENTIFICATION</scope>
</reference>
<dbReference type="GO" id="GO:0006325">
    <property type="term" value="P:chromatin organization"/>
    <property type="evidence" value="ECO:0007669"/>
    <property type="project" value="UniProtKB-KW"/>
</dbReference>
<keyword evidence="10" id="KW-0156">Chromatin regulator</keyword>
<keyword evidence="12 16" id="KW-0175">Coiled coil</keyword>
<evidence type="ECO:0000259" key="18">
    <source>
        <dbReference type="Pfam" id="PF17942"/>
    </source>
</evidence>
<sequence length="690" mass="78642">MYSLFSDQPSFRIVYSLTNIHISPPSIACSITLALAFSWLLSSSALTAVLLLCTICLCPFGLTMTMSNSNIIDLCSDDEMGRSNIKKCRMEIEPGFDSASAPSVCPTPISRQFWKAGYYEIEQGQRCKAANQYGKNHMRIHPMFLHSNATSHKWAFGAMAELLDNAVDEVQNGATFVSIDKISTPRYGTPALLIRDDGGGMDPDAIRRCMSFGFSDKKSKFTIGQYGNGFKTSSMRLGADVIVFSRHLKSRSLTQSVGLLSYTFLRWMGYNNVVVPMVDYEFNSSARTFGPLIRHDEDHFSSNLTMLLQWSPYSTEDELLKQFDDIGDHGTKVVIYNLWLNDDGEMELDFDSDPEDICINGDKTGRMKPIQYVANLYQHSLRAYASILYRQLPHYFRIILRGQDIEYHNIAEDLKYVQFIKYMPQVDENLEVGIITAIGFLKEAPHANTHGFNIYHRNRLILPFWRAVRCTNSTGRGVVGVLEPDFIQPTHNKQDFEKTSLFQKLEDRLKQMTVEYWNKHCKLIGYQQVKITPSTTTTVPSSATQNCVDQDQPLLLNHGSQYESSNSRAGLIKKRKDLLDPPLKLQHAKRHMGSSCGTDVQCISEQPENSVEGMMQVSQKMLLMQENKRLRSQLLTLEKMVQELDLKVQQLMDEQENVEQHAGELENELTQVTQTLFESREWNIYEQHVC</sequence>
<name>A0A6P5TCU9_PRUAV</name>
<evidence type="ECO:0000256" key="13">
    <source>
        <dbReference type="ARBA" id="ARBA00023158"/>
    </source>
</evidence>
<feature type="transmembrane region" description="Helical" evidence="17">
    <location>
        <begin position="20"/>
        <end position="41"/>
    </location>
</feature>
<dbReference type="GO" id="GO:0031047">
    <property type="term" value="P:regulatory ncRNA-mediated gene silencing"/>
    <property type="evidence" value="ECO:0007669"/>
    <property type="project" value="UniProtKB-KW"/>
</dbReference>
<evidence type="ECO:0000256" key="8">
    <source>
        <dbReference type="ARBA" id="ARBA00022801"/>
    </source>
</evidence>
<dbReference type="GO" id="GO:0003723">
    <property type="term" value="F:RNA binding"/>
    <property type="evidence" value="ECO:0007669"/>
    <property type="project" value="UniProtKB-KW"/>
</dbReference>
<feature type="coiled-coil region" evidence="16">
    <location>
        <begin position="620"/>
        <end position="675"/>
    </location>
</feature>
<feature type="domain" description="Morc S5" evidence="18">
    <location>
        <begin position="379"/>
        <end position="517"/>
    </location>
</feature>
<dbReference type="GO" id="GO:0031349">
    <property type="term" value="P:positive regulation of defense response"/>
    <property type="evidence" value="ECO:0007669"/>
    <property type="project" value="UniProtKB-ARBA"/>
</dbReference>
<dbReference type="GO" id="GO:0005524">
    <property type="term" value="F:ATP binding"/>
    <property type="evidence" value="ECO:0007669"/>
    <property type="project" value="UniProtKB-KW"/>
</dbReference>
<keyword evidence="7" id="KW-0227">DNA damage</keyword>
<keyword evidence="15" id="KW-0539">Nucleus</keyword>
<protein>
    <submittedName>
        <fullName evidence="20">Protein MICRORCHIDIA 6-like isoform X1</fullName>
    </submittedName>
</protein>
<proteinExistence type="inferred from homology"/>
<evidence type="ECO:0000256" key="2">
    <source>
        <dbReference type="ARBA" id="ARBA00004123"/>
    </source>
</evidence>
<dbReference type="RefSeq" id="XP_021824932.1">
    <property type="nucleotide sequence ID" value="XM_021969240.1"/>
</dbReference>
<evidence type="ECO:0000256" key="4">
    <source>
        <dbReference type="ARBA" id="ARBA00022722"/>
    </source>
</evidence>
<evidence type="ECO:0000256" key="5">
    <source>
        <dbReference type="ARBA" id="ARBA00022741"/>
    </source>
</evidence>
<evidence type="ECO:0000256" key="3">
    <source>
        <dbReference type="ARBA" id="ARBA00007845"/>
    </source>
</evidence>
<evidence type="ECO:0000256" key="1">
    <source>
        <dbReference type="ARBA" id="ARBA00001936"/>
    </source>
</evidence>
<dbReference type="FunFam" id="3.30.565.10:FF:000075">
    <property type="entry name" value="MORC family CW-type zinc finger protein 4"/>
    <property type="match status" value="1"/>
</dbReference>
<dbReference type="GO" id="GO:0016887">
    <property type="term" value="F:ATP hydrolysis activity"/>
    <property type="evidence" value="ECO:0007669"/>
    <property type="project" value="InterPro"/>
</dbReference>
<dbReference type="Gene3D" id="3.30.565.10">
    <property type="entry name" value="Histidine kinase-like ATPase, C-terminal domain"/>
    <property type="match status" value="1"/>
</dbReference>
<dbReference type="Proteomes" id="UP000515124">
    <property type="component" value="Unplaced"/>
</dbReference>
<dbReference type="PANTHER" id="PTHR23336">
    <property type="entry name" value="ZINC FINGER CW-TYPE COILED-COIL DOMAIN PROTEIN 3"/>
    <property type="match status" value="1"/>
</dbReference>
<keyword evidence="17" id="KW-1133">Transmembrane helix</keyword>
<evidence type="ECO:0000256" key="10">
    <source>
        <dbReference type="ARBA" id="ARBA00022853"/>
    </source>
</evidence>
<evidence type="ECO:0000256" key="6">
    <source>
        <dbReference type="ARBA" id="ARBA00022759"/>
    </source>
</evidence>
<keyword evidence="13" id="KW-0943">RNA-mediated gene silencing</keyword>
<dbReference type="GO" id="GO:0005634">
    <property type="term" value="C:nucleus"/>
    <property type="evidence" value="ECO:0007669"/>
    <property type="project" value="UniProtKB-SubCell"/>
</dbReference>
<evidence type="ECO:0000256" key="11">
    <source>
        <dbReference type="ARBA" id="ARBA00022884"/>
    </source>
</evidence>
<comment type="similarity">
    <text evidence="3">Belongs to the MORC ATPase protein family.</text>
</comment>
<evidence type="ECO:0000313" key="20">
    <source>
        <dbReference type="RefSeq" id="XP_021824932.1"/>
    </source>
</evidence>
<evidence type="ECO:0000256" key="17">
    <source>
        <dbReference type="SAM" id="Phobius"/>
    </source>
</evidence>
<keyword evidence="4" id="KW-0540">Nuclease</keyword>
<accession>A0A6P5TCU9</accession>
<evidence type="ECO:0000313" key="19">
    <source>
        <dbReference type="Proteomes" id="UP000515124"/>
    </source>
</evidence>
<dbReference type="GO" id="GO:0006281">
    <property type="term" value="P:DNA repair"/>
    <property type="evidence" value="ECO:0007669"/>
    <property type="project" value="UniProtKB-KW"/>
</dbReference>
<dbReference type="SUPFAM" id="SSF55874">
    <property type="entry name" value="ATPase domain of HSP90 chaperone/DNA topoisomerase II/histidine kinase"/>
    <property type="match status" value="1"/>
</dbReference>
<keyword evidence="8" id="KW-0378">Hydrolase</keyword>
<feature type="transmembrane region" description="Helical" evidence="17">
    <location>
        <begin position="48"/>
        <end position="66"/>
    </location>
</feature>
<evidence type="ECO:0000256" key="12">
    <source>
        <dbReference type="ARBA" id="ARBA00023054"/>
    </source>
</evidence>
<keyword evidence="14" id="KW-0234">DNA repair</keyword>
<dbReference type="InterPro" id="IPR036890">
    <property type="entry name" value="HATPase_C_sf"/>
</dbReference>
<dbReference type="AlphaFoldDB" id="A0A6P5TCU9"/>
<keyword evidence="17" id="KW-0472">Membrane</keyword>
<evidence type="ECO:0000256" key="9">
    <source>
        <dbReference type="ARBA" id="ARBA00022840"/>
    </source>
</evidence>
<organism evidence="19 20">
    <name type="scientific">Prunus avium</name>
    <name type="common">Cherry</name>
    <name type="synonym">Cerasus avium</name>
    <dbReference type="NCBI Taxonomy" id="42229"/>
    <lineage>
        <taxon>Eukaryota</taxon>
        <taxon>Viridiplantae</taxon>
        <taxon>Streptophyta</taxon>
        <taxon>Embryophyta</taxon>
        <taxon>Tracheophyta</taxon>
        <taxon>Spermatophyta</taxon>
        <taxon>Magnoliopsida</taxon>
        <taxon>eudicotyledons</taxon>
        <taxon>Gunneridae</taxon>
        <taxon>Pentapetalae</taxon>
        <taxon>rosids</taxon>
        <taxon>fabids</taxon>
        <taxon>Rosales</taxon>
        <taxon>Rosaceae</taxon>
        <taxon>Amygdaloideae</taxon>
        <taxon>Amygdaleae</taxon>
        <taxon>Prunus</taxon>
    </lineage>
</organism>
<keyword evidence="19" id="KW-1185">Reference proteome</keyword>
<keyword evidence="9" id="KW-0067">ATP-binding</keyword>
<keyword evidence="17" id="KW-0812">Transmembrane</keyword>
<evidence type="ECO:0000256" key="16">
    <source>
        <dbReference type="SAM" id="Coils"/>
    </source>
</evidence>
<dbReference type="InterPro" id="IPR045261">
    <property type="entry name" value="MORC_ATPase"/>
</dbReference>
<dbReference type="KEGG" id="pavi:110765954"/>
<comment type="cofactor">
    <cofactor evidence="1">
        <name>Mn(2+)</name>
        <dbReference type="ChEBI" id="CHEBI:29035"/>
    </cofactor>
</comment>
<gene>
    <name evidence="20" type="primary">LOC110765954</name>
</gene>
<dbReference type="GO" id="GO:0004519">
    <property type="term" value="F:endonuclease activity"/>
    <property type="evidence" value="ECO:0007669"/>
    <property type="project" value="UniProtKB-KW"/>
</dbReference>
<keyword evidence="6" id="KW-0255">Endonuclease</keyword>
<dbReference type="InterPro" id="IPR041006">
    <property type="entry name" value="Morc_S5"/>
</dbReference>
<keyword evidence="11" id="KW-0694">RNA-binding</keyword>
<dbReference type="PANTHER" id="PTHR23336:SF44">
    <property type="entry name" value="PROTEIN MICRORCHIDIA 6"/>
    <property type="match status" value="1"/>
</dbReference>
<dbReference type="Pfam" id="PF17942">
    <property type="entry name" value="Morc6_S5"/>
    <property type="match status" value="1"/>
</dbReference>
<comment type="subcellular location">
    <subcellularLocation>
        <location evidence="2">Nucleus</location>
    </subcellularLocation>
</comment>
<dbReference type="Pfam" id="PF13589">
    <property type="entry name" value="HATPase_c_3"/>
    <property type="match status" value="1"/>
</dbReference>
<keyword evidence="5" id="KW-0547">Nucleotide-binding</keyword>
<dbReference type="GeneID" id="110765954"/>
<evidence type="ECO:0000256" key="14">
    <source>
        <dbReference type="ARBA" id="ARBA00023204"/>
    </source>
</evidence>
<evidence type="ECO:0000256" key="15">
    <source>
        <dbReference type="ARBA" id="ARBA00023242"/>
    </source>
</evidence>